<dbReference type="Pfam" id="PF25954">
    <property type="entry name" value="Beta-barrel_RND_2"/>
    <property type="match status" value="1"/>
</dbReference>
<name>A0A437Q7U6_9GAMM</name>
<dbReference type="InterPro" id="IPR058792">
    <property type="entry name" value="Beta-barrel_RND_2"/>
</dbReference>
<dbReference type="FunFam" id="2.40.30.170:FF:000010">
    <property type="entry name" value="Efflux RND transporter periplasmic adaptor subunit"/>
    <property type="match status" value="1"/>
</dbReference>
<dbReference type="Proteomes" id="UP000282818">
    <property type="component" value="Unassembled WGS sequence"/>
</dbReference>
<dbReference type="Gene3D" id="2.40.420.20">
    <property type="match status" value="1"/>
</dbReference>
<accession>A0A437Q7U6</accession>
<evidence type="ECO:0000259" key="7">
    <source>
        <dbReference type="Pfam" id="PF25967"/>
    </source>
</evidence>
<dbReference type="SUPFAM" id="SSF111369">
    <property type="entry name" value="HlyD-like secretion proteins"/>
    <property type="match status" value="1"/>
</dbReference>
<dbReference type="Gene3D" id="2.40.30.170">
    <property type="match status" value="1"/>
</dbReference>
<dbReference type="GO" id="GO:0015562">
    <property type="term" value="F:efflux transmembrane transporter activity"/>
    <property type="evidence" value="ECO:0007669"/>
    <property type="project" value="TreeGrafter"/>
</dbReference>
<keyword evidence="9" id="KW-1185">Reference proteome</keyword>
<comment type="caution">
    <text evidence="8">The sequence shown here is derived from an EMBL/GenBank/DDBJ whole genome shotgun (WGS) entry which is preliminary data.</text>
</comment>
<dbReference type="Pfam" id="PF25917">
    <property type="entry name" value="BSH_RND"/>
    <property type="match status" value="1"/>
</dbReference>
<organism evidence="8 9">
    <name type="scientific">Neptunomonas marina</name>
    <dbReference type="NCBI Taxonomy" id="1815562"/>
    <lineage>
        <taxon>Bacteria</taxon>
        <taxon>Pseudomonadati</taxon>
        <taxon>Pseudomonadota</taxon>
        <taxon>Gammaproteobacteria</taxon>
        <taxon>Oceanospirillales</taxon>
        <taxon>Oceanospirillaceae</taxon>
        <taxon>Neptunomonas</taxon>
    </lineage>
</organism>
<feature type="domain" description="Multidrug resistance protein MdtA-like barrel-sandwich hybrid" evidence="5">
    <location>
        <begin position="62"/>
        <end position="182"/>
    </location>
</feature>
<evidence type="ECO:0000256" key="2">
    <source>
        <dbReference type="ARBA" id="ARBA00009477"/>
    </source>
</evidence>
<comment type="subcellular location">
    <subcellularLocation>
        <location evidence="1">Cell envelope</location>
    </subcellularLocation>
</comment>
<evidence type="ECO:0000256" key="1">
    <source>
        <dbReference type="ARBA" id="ARBA00004196"/>
    </source>
</evidence>
<dbReference type="PANTHER" id="PTHR30469">
    <property type="entry name" value="MULTIDRUG RESISTANCE PROTEIN MDTA"/>
    <property type="match status" value="1"/>
</dbReference>
<reference evidence="8 9" key="1">
    <citation type="submission" date="2019-01" db="EMBL/GenBank/DDBJ databases">
        <authorList>
            <person name="Chen W.-M."/>
        </authorList>
    </citation>
    <scope>NUCLEOTIDE SEQUENCE [LARGE SCALE GENOMIC DNA]</scope>
    <source>
        <strain evidence="8 9">HPM-16</strain>
    </source>
</reference>
<dbReference type="Gene3D" id="2.40.50.100">
    <property type="match status" value="1"/>
</dbReference>
<feature type="domain" description="CusB-like beta-barrel" evidence="6">
    <location>
        <begin position="194"/>
        <end position="264"/>
    </location>
</feature>
<protein>
    <submittedName>
        <fullName evidence="8">Efflux RND transporter periplasmic adaptor subunit</fullName>
    </submittedName>
</protein>
<evidence type="ECO:0000313" key="8">
    <source>
        <dbReference type="EMBL" id="RVU30546.1"/>
    </source>
</evidence>
<dbReference type="Gene3D" id="1.10.287.470">
    <property type="entry name" value="Helix hairpin bin"/>
    <property type="match status" value="1"/>
</dbReference>
<gene>
    <name evidence="8" type="ORF">EOE65_09490</name>
</gene>
<dbReference type="EMBL" id="SACQ01000004">
    <property type="protein sequence ID" value="RVU30546.1"/>
    <property type="molecule type" value="Genomic_DNA"/>
</dbReference>
<feature type="domain" description="Multidrug resistance protein MdtA-like C-terminal permuted SH3" evidence="7">
    <location>
        <begin position="272"/>
        <end position="330"/>
    </location>
</feature>
<evidence type="ECO:0000313" key="9">
    <source>
        <dbReference type="Proteomes" id="UP000282818"/>
    </source>
</evidence>
<keyword evidence="4" id="KW-0732">Signal</keyword>
<keyword evidence="3" id="KW-0813">Transport</keyword>
<dbReference type="InterPro" id="IPR006143">
    <property type="entry name" value="RND_pump_MFP"/>
</dbReference>
<comment type="similarity">
    <text evidence="2">Belongs to the membrane fusion protein (MFP) (TC 8.A.1) family.</text>
</comment>
<dbReference type="InterPro" id="IPR058625">
    <property type="entry name" value="MdtA-like_BSH"/>
</dbReference>
<dbReference type="GO" id="GO:1990281">
    <property type="term" value="C:efflux pump complex"/>
    <property type="evidence" value="ECO:0007669"/>
    <property type="project" value="TreeGrafter"/>
</dbReference>
<evidence type="ECO:0000256" key="3">
    <source>
        <dbReference type="ARBA" id="ARBA00022448"/>
    </source>
</evidence>
<sequence>MKARHNRFIKAGIAALMISSSSMMAAAEGKPQGLPAEVIKVAQSTLTSELRAVGKLEAWESAVIRPEQNGVIEKVLFEESQSVKAGDTLFELEASTYRAAVAEARARVSLSQSEYKRADQLLKKRVGSATERDTALAQLRVNEAQLQVAQTQLAKMRIKAPFDGVIALRSVSPGDYVTAGQDLVELADISKMKVEFSLPEIALSQISRGQQINLQIPAYPNETFSGEIYTISPLIDPRSHSIKVKARIENSSGKLRPGLFSKIKVLLGTDDQALLVPEEAIIPNNNTFLVMKVDENNTVGMVPVQLGVRKDAKVQVISGLNTDDVIVTAGHIKLRPGMPITPIFPQPAKQEG</sequence>
<feature type="signal peptide" evidence="4">
    <location>
        <begin position="1"/>
        <end position="25"/>
    </location>
</feature>
<evidence type="ECO:0000256" key="4">
    <source>
        <dbReference type="SAM" id="SignalP"/>
    </source>
</evidence>
<evidence type="ECO:0000259" key="5">
    <source>
        <dbReference type="Pfam" id="PF25917"/>
    </source>
</evidence>
<dbReference type="NCBIfam" id="TIGR01730">
    <property type="entry name" value="RND_mfp"/>
    <property type="match status" value="1"/>
</dbReference>
<dbReference type="Pfam" id="PF25967">
    <property type="entry name" value="RND-MFP_C"/>
    <property type="match status" value="1"/>
</dbReference>
<dbReference type="RefSeq" id="WP_127694081.1">
    <property type="nucleotide sequence ID" value="NZ_SACQ01000004.1"/>
</dbReference>
<proteinExistence type="inferred from homology"/>
<evidence type="ECO:0000259" key="6">
    <source>
        <dbReference type="Pfam" id="PF25954"/>
    </source>
</evidence>
<dbReference type="InterPro" id="IPR058627">
    <property type="entry name" value="MdtA-like_C"/>
</dbReference>
<dbReference type="AlphaFoldDB" id="A0A437Q7U6"/>
<feature type="chain" id="PRO_5019163145" evidence="4">
    <location>
        <begin position="26"/>
        <end position="352"/>
    </location>
</feature>